<dbReference type="PANTHER" id="PTHR44591:SF25">
    <property type="entry name" value="CHEMOTAXIS TWO-COMPONENT RESPONSE REGULATOR"/>
    <property type="match status" value="1"/>
</dbReference>
<dbReference type="PROSITE" id="PS50110">
    <property type="entry name" value="RESPONSE_REGULATORY"/>
    <property type="match status" value="1"/>
</dbReference>
<evidence type="ECO:0000313" key="8">
    <source>
        <dbReference type="Proteomes" id="UP000241890"/>
    </source>
</evidence>
<reference evidence="7 8" key="1">
    <citation type="submission" date="2017-12" db="EMBL/GenBank/DDBJ databases">
        <title>Sequencing, de novo assembly and annotation of complete genome of a new Thraustochytrid species, strain FCC1311.</title>
        <authorList>
            <person name="Sedici K."/>
            <person name="Godart F."/>
            <person name="Aiese Cigliano R."/>
            <person name="Sanseverino W."/>
            <person name="Barakat M."/>
            <person name="Ortet P."/>
            <person name="Marechal E."/>
            <person name="Cagnac O."/>
            <person name="Amato A."/>
        </authorList>
    </citation>
    <scope>NUCLEOTIDE SEQUENCE [LARGE SCALE GENOMIC DNA]</scope>
</reference>
<evidence type="ECO:0000256" key="3">
    <source>
        <dbReference type="SAM" id="Coils"/>
    </source>
</evidence>
<sequence length="668" mass="73354">MSAAEESAEAQTAQTPAQRAAERNRRHSTGSATLGTSSAGKKVPEAVRSYSAVLNTLSGLLEVLRDPSQLELEPLQGEEVQRLLLECNQALAERAAGEAVSPPASPLGARRQRRPLQQRAPHYDAPGVADTGDADAHMDTSEDDHTDTHAAKHSSRHSNNALQSRAGSPNDIKVLIVDDEEVAARLMSNQLNQLKIRNEWVLRGADALNRLYASPHEFDIVLCDVNMPGLSGGEVLVRILQDKRIRDIPIVMVSTDDDLDKAKELVSAGAKDYIVKPVTQIALVSMSLKVNGWRREASTHHLNAVYDITSGLLVNVRLLLGPAPGAQVPDFGPGASSSSTSSSASPSSPSSGLLGDLSADDVVTQNLIGSMDADQVVLLKGIVQEASLPMRHLLGVSMSAIEQGSVDIFDYIADADRETLKQQLKASIFARNDERPHERKVVWRWLDANHSELPVVGSWIRVGAPSERQVLIESSSLLPTLMLKREKEMRASAERKWFEAEQGLDSALAQAKAASLESQRLKEDLNVTKKTANSVQRELNSMLGVLPDFHKMLNENPHVLTWRIEVATGRVEFVSKSSCLQILHYTDTEVVGHNNKDFLHPDDVELVRSSFQDTKKAVRIRRFNKEGETVWLESRPYAWWDTDCSIVIVTEYDITRFHGASSGTNQTD</sequence>
<dbReference type="InterPro" id="IPR000014">
    <property type="entry name" value="PAS"/>
</dbReference>
<feature type="compositionally biased region" description="Low complexity" evidence="4">
    <location>
        <begin position="333"/>
        <end position="355"/>
    </location>
</feature>
<evidence type="ECO:0000256" key="2">
    <source>
        <dbReference type="PROSITE-ProRule" id="PRU00169"/>
    </source>
</evidence>
<dbReference type="SMART" id="SM00448">
    <property type="entry name" value="REC"/>
    <property type="match status" value="1"/>
</dbReference>
<dbReference type="InterPro" id="IPR001789">
    <property type="entry name" value="Sig_transdc_resp-reg_receiver"/>
</dbReference>
<feature type="compositionally biased region" description="Low complexity" evidence="4">
    <location>
        <begin position="29"/>
        <end position="40"/>
    </location>
</feature>
<name>A0A2R5GBH4_9STRA</name>
<feature type="domain" description="Response regulatory" evidence="5">
    <location>
        <begin position="173"/>
        <end position="291"/>
    </location>
</feature>
<feature type="compositionally biased region" description="Polar residues" evidence="4">
    <location>
        <begin position="157"/>
        <end position="166"/>
    </location>
</feature>
<evidence type="ECO:0000313" key="7">
    <source>
        <dbReference type="EMBL" id="GBG25084.1"/>
    </source>
</evidence>
<dbReference type="InterPro" id="IPR013655">
    <property type="entry name" value="PAS_fold_3"/>
</dbReference>
<feature type="region of interest" description="Disordered" evidence="4">
    <location>
        <begin position="329"/>
        <end position="355"/>
    </location>
</feature>
<dbReference type="PROSITE" id="PS50112">
    <property type="entry name" value="PAS"/>
    <property type="match status" value="1"/>
</dbReference>
<evidence type="ECO:0000259" key="6">
    <source>
        <dbReference type="PROSITE" id="PS50112"/>
    </source>
</evidence>
<dbReference type="SMART" id="SM00091">
    <property type="entry name" value="PAS"/>
    <property type="match status" value="2"/>
</dbReference>
<dbReference type="Gene3D" id="3.30.450.20">
    <property type="entry name" value="PAS domain"/>
    <property type="match status" value="1"/>
</dbReference>
<dbReference type="CDD" id="cd00130">
    <property type="entry name" value="PAS"/>
    <property type="match status" value="1"/>
</dbReference>
<dbReference type="EMBL" id="BEYU01000011">
    <property type="protein sequence ID" value="GBG25084.1"/>
    <property type="molecule type" value="Genomic_DNA"/>
</dbReference>
<feature type="region of interest" description="Disordered" evidence="4">
    <location>
        <begin position="1"/>
        <end position="43"/>
    </location>
</feature>
<dbReference type="OrthoDB" id="10262808at2759"/>
<feature type="region of interest" description="Disordered" evidence="4">
    <location>
        <begin position="96"/>
        <end position="166"/>
    </location>
</feature>
<keyword evidence="3" id="KW-0175">Coiled coil</keyword>
<dbReference type="Gene3D" id="3.40.50.2300">
    <property type="match status" value="1"/>
</dbReference>
<gene>
    <name evidence="7" type="ORF">FCC1311_013012</name>
</gene>
<dbReference type="SUPFAM" id="SSF55785">
    <property type="entry name" value="PYP-like sensor domain (PAS domain)"/>
    <property type="match status" value="1"/>
</dbReference>
<dbReference type="PANTHER" id="PTHR44591">
    <property type="entry name" value="STRESS RESPONSE REGULATOR PROTEIN 1"/>
    <property type="match status" value="1"/>
</dbReference>
<accession>A0A2R5GBH4</accession>
<dbReference type="CDD" id="cd00156">
    <property type="entry name" value="REC"/>
    <property type="match status" value="1"/>
</dbReference>
<dbReference type="GO" id="GO:0000160">
    <property type="term" value="P:phosphorelay signal transduction system"/>
    <property type="evidence" value="ECO:0007669"/>
    <property type="project" value="InterPro"/>
</dbReference>
<protein>
    <submittedName>
        <fullName evidence="7">Two-component response regulator-like APRR5</fullName>
    </submittedName>
</protein>
<keyword evidence="1 2" id="KW-0597">Phosphoprotein</keyword>
<keyword evidence="8" id="KW-1185">Reference proteome</keyword>
<evidence type="ECO:0000256" key="1">
    <source>
        <dbReference type="ARBA" id="ARBA00022553"/>
    </source>
</evidence>
<dbReference type="Pfam" id="PF08447">
    <property type="entry name" value="PAS_3"/>
    <property type="match status" value="1"/>
</dbReference>
<dbReference type="InterPro" id="IPR035965">
    <property type="entry name" value="PAS-like_dom_sf"/>
</dbReference>
<evidence type="ECO:0000256" key="4">
    <source>
        <dbReference type="SAM" id="MobiDB-lite"/>
    </source>
</evidence>
<evidence type="ECO:0000259" key="5">
    <source>
        <dbReference type="PROSITE" id="PS50110"/>
    </source>
</evidence>
<dbReference type="Proteomes" id="UP000241890">
    <property type="component" value="Unassembled WGS sequence"/>
</dbReference>
<organism evidence="7 8">
    <name type="scientific">Hondaea fermentalgiana</name>
    <dbReference type="NCBI Taxonomy" id="2315210"/>
    <lineage>
        <taxon>Eukaryota</taxon>
        <taxon>Sar</taxon>
        <taxon>Stramenopiles</taxon>
        <taxon>Bigyra</taxon>
        <taxon>Labyrinthulomycetes</taxon>
        <taxon>Thraustochytrida</taxon>
        <taxon>Thraustochytriidae</taxon>
        <taxon>Hondaea</taxon>
    </lineage>
</organism>
<feature type="modified residue" description="4-aspartylphosphate" evidence="2">
    <location>
        <position position="224"/>
    </location>
</feature>
<comment type="caution">
    <text evidence="7">The sequence shown here is derived from an EMBL/GenBank/DDBJ whole genome shotgun (WGS) entry which is preliminary data.</text>
</comment>
<feature type="coiled-coil region" evidence="3">
    <location>
        <begin position="504"/>
        <end position="538"/>
    </location>
</feature>
<dbReference type="SUPFAM" id="SSF52172">
    <property type="entry name" value="CheY-like"/>
    <property type="match status" value="1"/>
</dbReference>
<dbReference type="InterPro" id="IPR011006">
    <property type="entry name" value="CheY-like_superfamily"/>
</dbReference>
<dbReference type="AlphaFoldDB" id="A0A2R5GBH4"/>
<dbReference type="InParanoid" id="A0A2R5GBH4"/>
<dbReference type="Pfam" id="PF00072">
    <property type="entry name" value="Response_reg"/>
    <property type="match status" value="1"/>
</dbReference>
<proteinExistence type="predicted"/>
<feature type="domain" description="PAS" evidence="6">
    <location>
        <begin position="581"/>
        <end position="618"/>
    </location>
</feature>
<dbReference type="InterPro" id="IPR050595">
    <property type="entry name" value="Bact_response_regulator"/>
</dbReference>
<feature type="compositionally biased region" description="Low complexity" evidence="4">
    <location>
        <begin position="1"/>
        <end position="19"/>
    </location>
</feature>